<dbReference type="Pfam" id="PF11042">
    <property type="entry name" value="DUF2750"/>
    <property type="match status" value="1"/>
</dbReference>
<dbReference type="Proteomes" id="UP000185753">
    <property type="component" value="Unassembled WGS sequence"/>
</dbReference>
<reference evidence="2" key="1">
    <citation type="submission" date="2016-06" db="EMBL/GenBank/DDBJ databases">
        <authorList>
            <person name="Radolfova-Krizova L."/>
            <person name="Nemec A."/>
        </authorList>
    </citation>
    <scope>NUCLEOTIDE SEQUENCE [LARGE SCALE GENOMIC DNA]</scope>
    <source>
        <strain evidence="2">ANC 4275</strain>
    </source>
</reference>
<comment type="caution">
    <text evidence="1">The sequence shown here is derived from an EMBL/GenBank/DDBJ whole genome shotgun (WGS) entry which is preliminary data.</text>
</comment>
<evidence type="ECO:0008006" key="3">
    <source>
        <dbReference type="Google" id="ProtNLM"/>
    </source>
</evidence>
<dbReference type="OrthoDB" id="2936081at2"/>
<evidence type="ECO:0000313" key="2">
    <source>
        <dbReference type="Proteomes" id="UP000185753"/>
    </source>
</evidence>
<gene>
    <name evidence="1" type="ORF">A9J31_09410</name>
</gene>
<evidence type="ECO:0000313" key="1">
    <source>
        <dbReference type="EMBL" id="OBX27631.1"/>
    </source>
</evidence>
<dbReference type="EMBL" id="LZDS01000029">
    <property type="protein sequence ID" value="OBX27631.1"/>
    <property type="molecule type" value="Genomic_DNA"/>
</dbReference>
<dbReference type="STRING" id="1443941.A9J31_09410"/>
<proteinExistence type="predicted"/>
<accession>A0A1A7R6Y4</accession>
<dbReference type="InterPro" id="IPR021284">
    <property type="entry name" value="DUF2750"/>
</dbReference>
<dbReference type="AlphaFoldDB" id="A0A1A7R6Y4"/>
<keyword evidence="2" id="KW-1185">Reference proteome</keyword>
<protein>
    <recommendedName>
        <fullName evidence="3">DUF2750 domain-containing protein</fullName>
    </recommendedName>
</protein>
<name>A0A1A7R6Y4_9GAMM</name>
<organism evidence="1 2">
    <name type="scientific">Acinetobacter gandensis</name>
    <dbReference type="NCBI Taxonomy" id="1443941"/>
    <lineage>
        <taxon>Bacteria</taxon>
        <taxon>Pseudomonadati</taxon>
        <taxon>Pseudomonadota</taxon>
        <taxon>Gammaproteobacteria</taxon>
        <taxon>Moraxellales</taxon>
        <taxon>Moraxellaceae</taxon>
        <taxon>Acinetobacter</taxon>
    </lineage>
</organism>
<dbReference type="RefSeq" id="WP_067767591.1">
    <property type="nucleotide sequence ID" value="NZ_JBLZYA010000002.1"/>
</dbReference>
<sequence>MSKLKQYKPIQKDIFFKINILKTMMYCGVLWGLYHQQGWAMTSDQDDIIFPFWLNGIQAHKYAKKNWPNYTPRRITPRDFEVALLPTLTRLKVTPALYSSNNIKLKLTTMQMRHFFFSTPNMRTV</sequence>